<protein>
    <recommendedName>
        <fullName evidence="4">Heparinase II/III-like protein</fullName>
    </recommendedName>
</protein>
<evidence type="ECO:0000313" key="3">
    <source>
        <dbReference type="Proteomes" id="UP001304300"/>
    </source>
</evidence>
<evidence type="ECO:0008006" key="4">
    <source>
        <dbReference type="Google" id="ProtNLM"/>
    </source>
</evidence>
<gene>
    <name evidence="2" type="ORF">RZN69_14960</name>
</gene>
<reference evidence="2 3" key="1">
    <citation type="submission" date="2023-10" db="EMBL/GenBank/DDBJ databases">
        <title>Rubellicoccus peritrichatus gen. nov., sp. nov., isolated from an algae of coral reef tank.</title>
        <authorList>
            <person name="Luo J."/>
        </authorList>
    </citation>
    <scope>NUCLEOTIDE SEQUENCE [LARGE SCALE GENOMIC DNA]</scope>
    <source>
        <strain evidence="2 3">CR14</strain>
    </source>
</reference>
<evidence type="ECO:0000256" key="1">
    <source>
        <dbReference type="SAM" id="SignalP"/>
    </source>
</evidence>
<dbReference type="KEGG" id="puo:RZN69_14960"/>
<accession>A0AAQ3L8L5</accession>
<dbReference type="InterPro" id="IPR008929">
    <property type="entry name" value="Chondroitin_lyas"/>
</dbReference>
<name>A0AAQ3L8L5_9BACT</name>
<proteinExistence type="predicted"/>
<keyword evidence="1" id="KW-0732">Signal</keyword>
<dbReference type="Proteomes" id="UP001304300">
    <property type="component" value="Chromosome"/>
</dbReference>
<sequence length="816" mass="92675">MINIGYFVVVSVLAAGSFSFAAKVPDSPDIAISKSGAHISYSAMKPNDFGSKRIEPDATGIRPMSPLPAPGVHPRMLHSPQDREPLRHLYYETEHGRLMWGMLHGWTDKLKGKLIDRNAFPTHPDGKMLAPYNRGGWEKPAEQYARILDGNLDGYKMSMNDPVIGSMALEAYRCWIENDVEAGQELALAMENIADYLEPTVKPGDHPGAIGAHNMGFCYDYAYNFMTDEQRDKIRKLIAIISLHKAHYGTFIEPDATTSNWCTLDSFLPLTLLAIEGEEGFNEEYYKGFVRAYRNFITYGWYQSGCPYEGLGKNYQFNSTMMLLSRRGLNLPSHPHVRAYATKFLPAVSLPNGKGFIGCDDWGGTGSNTVEGNYRFNVNDIIGLKWLFPNDPAVDYVWTMYFGQNYERYNDLRPTGYYNSALTAVMFPSAPNTPELDADAAGFSATFFCPERGYMTTRSDMSPDALFVSLHCRQDKGGHTSADRNTFVFAGLGRLWGYQMNIAGGSKFGKVNESRFFSTVLIDDVGQCGMASGCFPVPGKMIDFEDDKILTYACGDAKYAYDWEWNWGNGNPDQDSPMLEKGWEKVLETPNDFQFYPVDQPYMNKPFYEQHHWLQPGKVQHYVKRPWNPVEKAFRTTAMVRGANPYVLIIDDIKKDNKQHEYKWLMQAAQDLEIIGFGFSNDSDITDIYLAGNEAPRNSNGLLSPRKGDPVLLVRILECNNDMSKRRYTPIGRIEQYMSNIRWPKASGKRLVIPSYSVSPDFKIMLYPHRHGDELPETKWNHNKDQLDIVWENQSDTIRFQEDEAGRTHLQLERDA</sequence>
<evidence type="ECO:0000313" key="2">
    <source>
        <dbReference type="EMBL" id="WOO39924.1"/>
    </source>
</evidence>
<organism evidence="2 3">
    <name type="scientific">Rubellicoccus peritrichatus</name>
    <dbReference type="NCBI Taxonomy" id="3080537"/>
    <lineage>
        <taxon>Bacteria</taxon>
        <taxon>Pseudomonadati</taxon>
        <taxon>Verrucomicrobiota</taxon>
        <taxon>Opitutia</taxon>
        <taxon>Puniceicoccales</taxon>
        <taxon>Cerasicoccaceae</taxon>
        <taxon>Rubellicoccus</taxon>
    </lineage>
</organism>
<feature type="chain" id="PRO_5043014622" description="Heparinase II/III-like protein" evidence="1">
    <location>
        <begin position="22"/>
        <end position="816"/>
    </location>
</feature>
<keyword evidence="3" id="KW-1185">Reference proteome</keyword>
<dbReference type="Gene3D" id="1.50.10.100">
    <property type="entry name" value="Chondroitin AC/alginate lyase"/>
    <property type="match status" value="1"/>
</dbReference>
<dbReference type="AlphaFoldDB" id="A0AAQ3L8L5"/>
<dbReference type="EMBL" id="CP136920">
    <property type="protein sequence ID" value="WOO39924.1"/>
    <property type="molecule type" value="Genomic_DNA"/>
</dbReference>
<dbReference type="Gene3D" id="2.70.98.70">
    <property type="match status" value="1"/>
</dbReference>
<dbReference type="RefSeq" id="WP_317831978.1">
    <property type="nucleotide sequence ID" value="NZ_CP136920.1"/>
</dbReference>
<feature type="signal peptide" evidence="1">
    <location>
        <begin position="1"/>
        <end position="21"/>
    </location>
</feature>